<dbReference type="AlphaFoldDB" id="A0A560LYK5"/>
<protein>
    <recommendedName>
        <fullName evidence="5">Proteophosphoglycan ppg4</fullName>
    </recommendedName>
</protein>
<feature type="region of interest" description="Disordered" evidence="1">
    <location>
        <begin position="30"/>
        <end position="104"/>
    </location>
</feature>
<evidence type="ECO:0000313" key="3">
    <source>
        <dbReference type="EMBL" id="TWC00522.1"/>
    </source>
</evidence>
<name>A0A560LYK5_9BRAD</name>
<proteinExistence type="predicted"/>
<dbReference type="RefSeq" id="WP_146986860.1">
    <property type="nucleotide sequence ID" value="NZ_VITY01000005.1"/>
</dbReference>
<evidence type="ECO:0000256" key="2">
    <source>
        <dbReference type="SAM" id="SignalP"/>
    </source>
</evidence>
<reference evidence="3 4" key="1">
    <citation type="submission" date="2019-06" db="EMBL/GenBank/DDBJ databases">
        <title>Genomic Encyclopedia of Type Strains, Phase IV (KMG-V): Genome sequencing to study the core and pangenomes of soil and plant-associated prokaryotes.</title>
        <authorList>
            <person name="Whitman W."/>
        </authorList>
    </citation>
    <scope>NUCLEOTIDE SEQUENCE [LARGE SCALE GENOMIC DNA]</scope>
    <source>
        <strain evidence="3 4">BR 10355</strain>
    </source>
</reference>
<feature type="compositionally biased region" description="Gly residues" evidence="1">
    <location>
        <begin position="36"/>
        <end position="51"/>
    </location>
</feature>
<dbReference type="OrthoDB" id="8245044at2"/>
<evidence type="ECO:0008006" key="5">
    <source>
        <dbReference type="Google" id="ProtNLM"/>
    </source>
</evidence>
<accession>A0A560LYK5</accession>
<comment type="caution">
    <text evidence="3">The sequence shown here is derived from an EMBL/GenBank/DDBJ whole genome shotgun (WGS) entry which is preliminary data.</text>
</comment>
<organism evidence="3 4">
    <name type="scientific">Bradyrhizobium macuxiense</name>
    <dbReference type="NCBI Taxonomy" id="1755647"/>
    <lineage>
        <taxon>Bacteria</taxon>
        <taxon>Pseudomonadati</taxon>
        <taxon>Pseudomonadota</taxon>
        <taxon>Alphaproteobacteria</taxon>
        <taxon>Hyphomicrobiales</taxon>
        <taxon>Nitrobacteraceae</taxon>
        <taxon>Bradyrhizobium</taxon>
    </lineage>
</organism>
<feature type="chain" id="PRO_5022148206" description="Proteophosphoglycan ppg4" evidence="2">
    <location>
        <begin position="24"/>
        <end position="104"/>
    </location>
</feature>
<dbReference type="EMBL" id="VITY01000005">
    <property type="protein sequence ID" value="TWC00522.1"/>
    <property type="molecule type" value="Genomic_DNA"/>
</dbReference>
<evidence type="ECO:0000313" key="4">
    <source>
        <dbReference type="Proteomes" id="UP000321304"/>
    </source>
</evidence>
<gene>
    <name evidence="3" type="ORF">FBZ93_105319</name>
</gene>
<keyword evidence="4" id="KW-1185">Reference proteome</keyword>
<sequence>MTFAKTSVLALAITAAMAGPVLAQGAATPNTQLRGGAAGAGTMQQGGGMSGSGDEEMAAQPTSPSQKSGTSAKSGSKGTVGSSSGHATTPKPGGSEMAPGTKKY</sequence>
<dbReference type="Proteomes" id="UP000321304">
    <property type="component" value="Unassembled WGS sequence"/>
</dbReference>
<evidence type="ECO:0000256" key="1">
    <source>
        <dbReference type="SAM" id="MobiDB-lite"/>
    </source>
</evidence>
<feature type="signal peptide" evidence="2">
    <location>
        <begin position="1"/>
        <end position="23"/>
    </location>
</feature>
<keyword evidence="2" id="KW-0732">Signal</keyword>
<feature type="compositionally biased region" description="Low complexity" evidence="1">
    <location>
        <begin position="65"/>
        <end position="85"/>
    </location>
</feature>